<gene>
    <name evidence="2" type="primary">sprA</name>
    <name evidence="2" type="ORF">ESA94_07265</name>
</gene>
<keyword evidence="3" id="KW-1185">Reference proteome</keyword>
<accession>A0A4Q1CNS9</accession>
<protein>
    <submittedName>
        <fullName evidence="2">Cell surface protein SprA</fullName>
    </submittedName>
</protein>
<dbReference type="RefSeq" id="WP_129130158.1">
    <property type="nucleotide sequence ID" value="NZ_SDHW01000001.1"/>
</dbReference>
<organism evidence="2 3">
    <name type="scientific">Lacibacter luteus</name>
    <dbReference type="NCBI Taxonomy" id="2508719"/>
    <lineage>
        <taxon>Bacteria</taxon>
        <taxon>Pseudomonadati</taxon>
        <taxon>Bacteroidota</taxon>
        <taxon>Chitinophagia</taxon>
        <taxon>Chitinophagales</taxon>
        <taxon>Chitinophagaceae</taxon>
        <taxon>Lacibacter</taxon>
    </lineage>
</organism>
<evidence type="ECO:0000259" key="1">
    <source>
        <dbReference type="Pfam" id="PF14349"/>
    </source>
</evidence>
<sequence>MRRTITGIYALLTIVITCLSLVSYGGAYPFDIPVRDTVPGKDSLRFPLTDRRGDAFTEPNRNTFDLQRPSNINDSIAYDPATKRYYIYEKVGRTWFRKPSYLTFEEMLAYKSRQDERDYFQRRLNTTLNLNRKIQDPKLQVRPSFFNRLFSTTGIPKVEIRPQGDVTLTAGYLGQNIKNPTLPERARKNGTFDFDMNANFGLNAKIGDKLNFPVTYNTLANFQFENQLKLDYSGNSDAIIKRIEAGNIQFPAKGTLMPGASALFGLKTELQFGKLYVTAVLANQNSNRQQMQLAGGTGLQQFQVKADEYEENRHFLMAQYFRKNYNKNMKNVPAVTSPVQVLRMEVWVTNRTGSTTENRNVVALMDLGESQPYNSNVFPLTTSELPANDANDLYQRMVNDPATRDASLVTNRLTSFGLTAVQDFERTFARKLRPEEYYFNPQIGFLSLNTILQPDEVLGIAFQYTVNGRVYQVGEFSNDVTPDTTANNSGTQKVLFLKMLKATSQRPLLPIWDLMMKNVYSVGYGQLERKDFKLNILYQEPGGGEKRYIPEGEEKGRPIIELVNLDRLNNQNDPQPDGVFDYVEGFTVNSQLSRVIFPTLEPFGKDLEYVFRGVDSIELRQKYLFYPLYDSIKWVAQQSPQLNRFIFRGASRSAGGSGDISLGAFNIPQGSVTVTAGGQVLRENVDYTVDYNLGTVRIINQAIVNAGVPINASFENNATFGMQNRNFMALRLDYKAIERQNKQLNLGAAVMRLGERPFFTKMGYGDDPIRNTMIGADVNYRSDWKRLSKWLDALPFYSTKQPSSINVYGEGAQLIPSTAKQIRPEKGGGGLVYIDDFEGTRNGIDLRFPFIAWSLASTPYKSQDRFGVELFPEAGLSDDLQYGYNRAKMAWYNIEPVLQQRRDPNNPLGDNLIELSDPRVRFVNRQEVFPQVTPDLGQNQLITFDMAFYPTERGPYNFDARNGSINPANGRLLNPTRRWGGIMRAIDQIDFETNNIEFIEMWVQDPFILNPTSTGGQMYFNLGNISEDILKDGRRFYENGLSTTQTPAREDFSNWARVPRNPIQIAQAFSNIPEERPQQDVGLDGRSDSAEARVFNAFLTQYSSNFGTGAAYQRLLADPSSDNYKHFRVDQPANAGILNRYKNFNNPQGNSPIANNDVEYTSASTLYPDNEDLNRDNTLNEVEEYFQYHLEMRPKTDPLMQVGQNYIADRRDVDVKLADGNTRKETWFLFRIPIKDYEQKVGNIPDFKSIRFMRMFMTGFEDSLVVRFGKLELVRNMWRSYQYALDTTGQYLPLQNQTVTSFNVTAVNVEENDNRVPVNYVIPPGIERVQQLSNNGVNLLQNEASLSMQVCDLQDGDSRAVFKTLNHDLRQYKRVRMFMHAESRGKSDNLQDGEAIAVIRFGTDFINNFYEVRMPLKVTRWGSYPRPGSNAGDTSAVWPGINQFDVNLEELVRFKLRRTSSVSMLYSEDRGNGVRWAVMGNPNLGEVKGFLVGIENNKNDNTSSICSEVWVNELRLSGLDEKGGWAATGRVDIQLADLGTISVSASARSAGFGTIEQRVNERSREFFYQFDAATSLQLGKLLPKKSGLEIPFYASYSQTVMNPEYDPYDQDVKFKDKLQTVNNKDSLKNIAQDFSAITTVNVTNMRKNKTNGKPAQIYDISNFDVSYSYTKTEKRNPLIENDVIEKHYAGVGYNYAPQPKFIEPFKKLIKYRSPWWNIVKDFNFNYRPSLLSFRADINRQFGAVRAREVTIPGVAPSPFKIPETYDKYFVFDRVYNMRWDLTRSINIDFSATNNSRVDEPFGRIDTKQKKDSVRTNLFKGGRNTIYRQTANASYNLPLAKIPALDWTTARFNYATTYNWIGASRLAVNLGNTIENSQTRVFTGQLDFNRLYQKSKFLRALETEKDPNAPAALASPNIKFNPKDTVGKSKKYVAKLFRRLNRLEAKKDKSLQYEPSGAARFFGGLLTSVKSINLNYNESFNSRLPGYLDSTQFIGQNWRSGAPSLGYIFGKQPDNNWLNSAAQKGLITRDTNFNYLFTQSYKQELKVEATVEPFRDFTIDLNLTRSFSKNYSQLFKDTTGTGTFGHLSPLASGGFDISFISYQTMFKKFSATTPGETFLQFEANRLILSKRLGQSNPYSQTPNADSYYKGYGRYAQDVLIPAFIAAYTDQDPLKVGLIDQSNKRINDNPFKRYFPKPNWRLTYNGLTRIPGMERLFTNFSITHGYSSNLSMNNFTSALLYADQFGYGFPSFVDPVSNNFVPFFIVPNLTISERFSPLIGIDVQTTSQVNFKLDYGRSRTISLSLIDFQVSEVRSIEITVGAGYRKRGLKLPFKVPFSKNNSKALSNDLSFRFDLTYRDNATSNNILDQRNTIPTGGQKILSINPSIDYVLNNRIRLRLFFEQNRVTGYIATPPPVVNTRAGVQINISLAQ</sequence>
<dbReference type="Proteomes" id="UP000290204">
    <property type="component" value="Unassembled WGS sequence"/>
</dbReference>
<reference evidence="2 3" key="1">
    <citation type="submission" date="2019-01" db="EMBL/GenBank/DDBJ databases">
        <title>Lacibacter sp. strain TTM-7.</title>
        <authorList>
            <person name="Chen W.-M."/>
        </authorList>
    </citation>
    <scope>NUCLEOTIDE SEQUENCE [LARGE SCALE GENOMIC DNA]</scope>
    <source>
        <strain evidence="2 3">TTM-7</strain>
    </source>
</reference>
<evidence type="ECO:0000313" key="3">
    <source>
        <dbReference type="Proteomes" id="UP000290204"/>
    </source>
</evidence>
<feature type="domain" description="Gliding motility protein SprA N-terminal" evidence="1">
    <location>
        <begin position="1101"/>
        <end position="1618"/>
    </location>
</feature>
<name>A0A4Q1CNS9_9BACT</name>
<dbReference type="EMBL" id="SDHW01000001">
    <property type="protein sequence ID" value="RXK62788.1"/>
    <property type="molecule type" value="Genomic_DNA"/>
</dbReference>
<dbReference type="OrthoDB" id="9806090at2"/>
<evidence type="ECO:0000313" key="2">
    <source>
        <dbReference type="EMBL" id="RXK62788.1"/>
    </source>
</evidence>
<dbReference type="InterPro" id="IPR025684">
    <property type="entry name" value="SprA_N_dom"/>
</dbReference>
<feature type="domain" description="Gliding motility protein SprA N-terminal" evidence="1">
    <location>
        <begin position="139"/>
        <end position="354"/>
    </location>
</feature>
<dbReference type="Pfam" id="PF14349">
    <property type="entry name" value="SprA_N"/>
    <property type="match status" value="2"/>
</dbReference>
<proteinExistence type="predicted"/>
<dbReference type="InterPro" id="IPR026377">
    <property type="entry name" value="Cell_surface_SprA"/>
</dbReference>
<dbReference type="NCBIfam" id="TIGR04189">
    <property type="entry name" value="surface_SprA"/>
    <property type="match status" value="1"/>
</dbReference>
<comment type="caution">
    <text evidence="2">The sequence shown here is derived from an EMBL/GenBank/DDBJ whole genome shotgun (WGS) entry which is preliminary data.</text>
</comment>